<evidence type="ECO:0000256" key="1">
    <source>
        <dbReference type="ARBA" id="ARBA00022737"/>
    </source>
</evidence>
<evidence type="ECO:0000256" key="3">
    <source>
        <dbReference type="PROSITE-ProRule" id="PRU00023"/>
    </source>
</evidence>
<reference evidence="4 5" key="1">
    <citation type="submission" date="2012-11" db="EMBL/GenBank/DDBJ databases">
        <title>Genomic anatomy of Escherichia coli O157:H7 outbreaks.</title>
        <authorList>
            <person name="Tracy H.T."/>
            <person name="Eppinger M."/>
            <person name="Daugherty S."/>
            <person name="Agrawal S."/>
            <person name="Galens K."/>
            <person name="Tallon L."/>
            <person name="Shefchek K."/>
            <person name="Parankush S."/>
            <person name="Cebula T.A."/>
            <person name="Feng P."/>
            <person name="Soderlund R."/>
            <person name="Mammel M.K."/>
            <person name="DebRoy C."/>
            <person name="Dudley E.G."/>
            <person name="Tarr P.I."/>
            <person name="Fraser-Liggett C."/>
            <person name="Ravel J."/>
        </authorList>
    </citation>
    <scope>NUCLEOTIDE SEQUENCE [LARGE SCALE GENOMIC DNA]</scope>
    <source>
        <strain evidence="4 5">3.4880</strain>
    </source>
</reference>
<dbReference type="AlphaFoldDB" id="A0AAV3IBM7"/>
<comment type="caution">
    <text evidence="4">The sequence shown here is derived from an EMBL/GenBank/DDBJ whole genome shotgun (WGS) entry which is preliminary data.</text>
</comment>
<dbReference type="RefSeq" id="WP_000390580.1">
    <property type="nucleotide sequence ID" value="NZ_AOET01000006.1"/>
</dbReference>
<evidence type="ECO:0000313" key="5">
    <source>
        <dbReference type="Proteomes" id="UP000011584"/>
    </source>
</evidence>
<dbReference type="GO" id="GO:0051059">
    <property type="term" value="F:NF-kappaB binding"/>
    <property type="evidence" value="ECO:0007669"/>
    <property type="project" value="TreeGrafter"/>
</dbReference>
<dbReference type="Gene3D" id="1.25.40.20">
    <property type="entry name" value="Ankyrin repeat-containing domain"/>
    <property type="match status" value="2"/>
</dbReference>
<dbReference type="SMART" id="SM00248">
    <property type="entry name" value="ANK"/>
    <property type="match status" value="6"/>
</dbReference>
<dbReference type="InterPro" id="IPR051070">
    <property type="entry name" value="NF-kappa-B_inhibitor"/>
</dbReference>
<dbReference type="SUPFAM" id="SSF48403">
    <property type="entry name" value="Ankyrin repeat"/>
    <property type="match status" value="1"/>
</dbReference>
<keyword evidence="1" id="KW-0677">Repeat</keyword>
<feature type="repeat" description="ANK" evidence="3">
    <location>
        <begin position="187"/>
        <end position="219"/>
    </location>
</feature>
<dbReference type="PANTHER" id="PTHR46680">
    <property type="entry name" value="NF-KAPPA-B INHIBITOR ALPHA"/>
    <property type="match status" value="1"/>
</dbReference>
<dbReference type="PRINTS" id="PR01415">
    <property type="entry name" value="ANKYRIN"/>
</dbReference>
<feature type="repeat" description="ANK" evidence="3">
    <location>
        <begin position="152"/>
        <end position="184"/>
    </location>
</feature>
<dbReference type="Pfam" id="PF13857">
    <property type="entry name" value="Ank_5"/>
    <property type="match status" value="1"/>
</dbReference>
<dbReference type="GO" id="GO:0071356">
    <property type="term" value="P:cellular response to tumor necrosis factor"/>
    <property type="evidence" value="ECO:0007669"/>
    <property type="project" value="TreeGrafter"/>
</dbReference>
<feature type="repeat" description="ANK" evidence="3">
    <location>
        <begin position="62"/>
        <end position="94"/>
    </location>
</feature>
<dbReference type="Proteomes" id="UP000011584">
    <property type="component" value="Unassembled WGS sequence"/>
</dbReference>
<dbReference type="PROSITE" id="PS50297">
    <property type="entry name" value="ANK_REP_REGION"/>
    <property type="match status" value="2"/>
</dbReference>
<keyword evidence="2 3" id="KW-0040">ANK repeat</keyword>
<dbReference type="PROSITE" id="PS50088">
    <property type="entry name" value="ANK_REPEAT"/>
    <property type="match status" value="3"/>
</dbReference>
<gene>
    <name evidence="4" type="ORF">EC34880_0233</name>
</gene>
<dbReference type="EMBL" id="AOET01000006">
    <property type="protein sequence ID" value="ELW40423.1"/>
    <property type="molecule type" value="Genomic_DNA"/>
</dbReference>
<dbReference type="InterPro" id="IPR036770">
    <property type="entry name" value="Ankyrin_rpt-contain_sf"/>
</dbReference>
<organism evidence="4 5">
    <name type="scientific">Escherichia coli 3.4880</name>
    <dbReference type="NCBI Taxonomy" id="1051347"/>
    <lineage>
        <taxon>Bacteria</taxon>
        <taxon>Pseudomonadati</taxon>
        <taxon>Pseudomonadota</taxon>
        <taxon>Gammaproteobacteria</taxon>
        <taxon>Enterobacterales</taxon>
        <taxon>Enterobacteriaceae</taxon>
        <taxon>Escherichia</taxon>
    </lineage>
</organism>
<dbReference type="PANTHER" id="PTHR46680:SF3">
    <property type="entry name" value="NF-KAPPA-B INHIBITOR CACTUS"/>
    <property type="match status" value="1"/>
</dbReference>
<dbReference type="Pfam" id="PF12796">
    <property type="entry name" value="Ank_2"/>
    <property type="match status" value="1"/>
</dbReference>
<dbReference type="GO" id="GO:0005829">
    <property type="term" value="C:cytosol"/>
    <property type="evidence" value="ECO:0007669"/>
    <property type="project" value="TreeGrafter"/>
</dbReference>
<evidence type="ECO:0000313" key="4">
    <source>
        <dbReference type="EMBL" id="ELW40423.1"/>
    </source>
</evidence>
<protein>
    <submittedName>
        <fullName evidence="4">Ankyrin repeat family protein</fullName>
    </submittedName>
</protein>
<proteinExistence type="predicted"/>
<sequence>MEEANGGEAIVMNCLIFFKPKNYHLKSKLNYYPITQAAFLGETEVVSNLIKLGVDLDARGDLGRTALNEAVSNGYFDIVKLLVESGADLTIKDEFGKTALELAEVHQNYKIVEWLSHYRDHNPIPDFSVLINIYGERYFGGEIIDTDARTELGEGVLHIAVRKRRQLDVRCFIQHGADINAKANNGFDFTPLHYSIGIGDFDMMKLLLKLGADIYLESEMGYSPMDLAILMGDKRIIFYLYGYISHVSE</sequence>
<accession>A0AAV3IBM7</accession>
<evidence type="ECO:0000256" key="2">
    <source>
        <dbReference type="ARBA" id="ARBA00023043"/>
    </source>
</evidence>
<name>A0AAV3IBM7_ECOLX</name>
<dbReference type="InterPro" id="IPR002110">
    <property type="entry name" value="Ankyrin_rpt"/>
</dbReference>